<accession>A0AA38LQR4</accession>
<evidence type="ECO:0000256" key="3">
    <source>
        <dbReference type="ARBA" id="ARBA00022598"/>
    </source>
</evidence>
<feature type="domain" description="Anticodon-binding" evidence="8">
    <location>
        <begin position="111"/>
        <end position="198"/>
    </location>
</feature>
<name>A0AA38LQR4_TAXCH</name>
<keyword evidence="6" id="KW-0648">Protein biosynthesis</keyword>
<feature type="non-terminal residue" evidence="9">
    <location>
        <position position="201"/>
    </location>
</feature>
<feature type="non-terminal residue" evidence="9">
    <location>
        <position position="1"/>
    </location>
</feature>
<organism evidence="9 10">
    <name type="scientific">Taxus chinensis</name>
    <name type="common">Chinese yew</name>
    <name type="synonym">Taxus wallichiana var. chinensis</name>
    <dbReference type="NCBI Taxonomy" id="29808"/>
    <lineage>
        <taxon>Eukaryota</taxon>
        <taxon>Viridiplantae</taxon>
        <taxon>Streptophyta</taxon>
        <taxon>Embryophyta</taxon>
        <taxon>Tracheophyta</taxon>
        <taxon>Spermatophyta</taxon>
        <taxon>Pinopsida</taxon>
        <taxon>Pinidae</taxon>
        <taxon>Conifers II</taxon>
        <taxon>Cupressales</taxon>
        <taxon>Taxaceae</taxon>
        <taxon>Taxus</taxon>
    </lineage>
</organism>
<comment type="subcellular location">
    <subcellularLocation>
        <location evidence="1">Cytoplasm</location>
    </subcellularLocation>
</comment>
<dbReference type="Pfam" id="PF03129">
    <property type="entry name" value="HGTP_anticodon"/>
    <property type="match status" value="1"/>
</dbReference>
<proteinExistence type="predicted"/>
<dbReference type="Gene3D" id="3.40.50.800">
    <property type="entry name" value="Anticodon-binding domain"/>
    <property type="match status" value="1"/>
</dbReference>
<dbReference type="PANTHER" id="PTHR10745:SF0">
    <property type="entry name" value="GLYCINE--TRNA LIGASE"/>
    <property type="match status" value="1"/>
</dbReference>
<dbReference type="GO" id="GO:0070150">
    <property type="term" value="P:mitochondrial glycyl-tRNA aminoacylation"/>
    <property type="evidence" value="ECO:0007669"/>
    <property type="project" value="TreeGrafter"/>
</dbReference>
<dbReference type="SUPFAM" id="SSF52954">
    <property type="entry name" value="Class II aaRS ABD-related"/>
    <property type="match status" value="1"/>
</dbReference>
<dbReference type="InterPro" id="IPR027031">
    <property type="entry name" value="Gly-tRNA_synthase/POLG2"/>
</dbReference>
<evidence type="ECO:0000256" key="1">
    <source>
        <dbReference type="ARBA" id="ARBA00004496"/>
    </source>
</evidence>
<evidence type="ECO:0000256" key="6">
    <source>
        <dbReference type="ARBA" id="ARBA00022917"/>
    </source>
</evidence>
<evidence type="ECO:0000256" key="5">
    <source>
        <dbReference type="ARBA" id="ARBA00022840"/>
    </source>
</evidence>
<dbReference type="GO" id="GO:0004820">
    <property type="term" value="F:glycine-tRNA ligase activity"/>
    <property type="evidence" value="ECO:0007669"/>
    <property type="project" value="TreeGrafter"/>
</dbReference>
<reference evidence="9 10" key="1">
    <citation type="journal article" date="2021" name="Nat. Plants">
        <title>The Taxus genome provides insights into paclitaxel biosynthesis.</title>
        <authorList>
            <person name="Xiong X."/>
            <person name="Gou J."/>
            <person name="Liao Q."/>
            <person name="Li Y."/>
            <person name="Zhou Q."/>
            <person name="Bi G."/>
            <person name="Li C."/>
            <person name="Du R."/>
            <person name="Wang X."/>
            <person name="Sun T."/>
            <person name="Guo L."/>
            <person name="Liang H."/>
            <person name="Lu P."/>
            <person name="Wu Y."/>
            <person name="Zhang Z."/>
            <person name="Ro D.K."/>
            <person name="Shang Y."/>
            <person name="Huang S."/>
            <person name="Yan J."/>
        </authorList>
    </citation>
    <scope>NUCLEOTIDE SEQUENCE [LARGE SCALE GENOMIC DNA]</scope>
    <source>
        <strain evidence="9">Ta-2019</strain>
    </source>
</reference>
<dbReference type="FunFam" id="3.40.50.800:FF:000004">
    <property type="entry name" value="Glycine--tRNA ligase 2"/>
    <property type="match status" value="1"/>
</dbReference>
<evidence type="ECO:0000256" key="7">
    <source>
        <dbReference type="ARBA" id="ARBA00023146"/>
    </source>
</evidence>
<dbReference type="CDD" id="cd00858">
    <property type="entry name" value="GlyRS_anticodon"/>
    <property type="match status" value="1"/>
</dbReference>
<evidence type="ECO:0000256" key="4">
    <source>
        <dbReference type="ARBA" id="ARBA00022741"/>
    </source>
</evidence>
<gene>
    <name evidence="9" type="ORF">KI387_002055</name>
</gene>
<dbReference type="InterPro" id="IPR045864">
    <property type="entry name" value="aa-tRNA-synth_II/BPL/LPL"/>
</dbReference>
<keyword evidence="7" id="KW-0030">Aminoacyl-tRNA synthetase</keyword>
<dbReference type="EMBL" id="JAHRHJ020000001">
    <property type="protein sequence ID" value="KAH9329947.1"/>
    <property type="molecule type" value="Genomic_DNA"/>
</dbReference>
<dbReference type="SUPFAM" id="SSF55681">
    <property type="entry name" value="Class II aaRS and biotin synthetases"/>
    <property type="match status" value="1"/>
</dbReference>
<dbReference type="FunFam" id="3.30.720.200:FF:000001">
    <property type="entry name" value="Glycine--tRNA ligase 2"/>
    <property type="match status" value="1"/>
</dbReference>
<evidence type="ECO:0000256" key="2">
    <source>
        <dbReference type="ARBA" id="ARBA00022490"/>
    </source>
</evidence>
<keyword evidence="5" id="KW-0067">ATP-binding</keyword>
<dbReference type="InterPro" id="IPR004154">
    <property type="entry name" value="Anticodon-bd"/>
</dbReference>
<dbReference type="GO" id="GO:0005739">
    <property type="term" value="C:mitochondrion"/>
    <property type="evidence" value="ECO:0007669"/>
    <property type="project" value="TreeGrafter"/>
</dbReference>
<evidence type="ECO:0000313" key="10">
    <source>
        <dbReference type="Proteomes" id="UP000824469"/>
    </source>
</evidence>
<dbReference type="Proteomes" id="UP000824469">
    <property type="component" value="Unassembled WGS sequence"/>
</dbReference>
<keyword evidence="4" id="KW-0547">Nucleotide-binding</keyword>
<dbReference type="OMA" id="NGHITIQ"/>
<dbReference type="AlphaFoldDB" id="A0AA38LQR4"/>
<dbReference type="Gene3D" id="3.30.720.200">
    <property type="match status" value="1"/>
</dbReference>
<evidence type="ECO:0000259" key="8">
    <source>
        <dbReference type="Pfam" id="PF03129"/>
    </source>
</evidence>
<keyword evidence="3" id="KW-0436">Ligase</keyword>
<dbReference type="PRINTS" id="PR01043">
    <property type="entry name" value="TRNASYNTHGLY"/>
</dbReference>
<evidence type="ECO:0000313" key="9">
    <source>
        <dbReference type="EMBL" id="KAH9329947.1"/>
    </source>
</evidence>
<dbReference type="PANTHER" id="PTHR10745">
    <property type="entry name" value="GLYCYL-TRNA SYNTHETASE/DNA POLYMERASE SUBUNIT GAMMA-2"/>
    <property type="match status" value="1"/>
</dbReference>
<keyword evidence="10" id="KW-1185">Reference proteome</keyword>
<dbReference type="InterPro" id="IPR036621">
    <property type="entry name" value="Anticodon-bd_dom_sf"/>
</dbReference>
<comment type="caution">
    <text evidence="9">The sequence shown here is derived from an EMBL/GenBank/DDBJ whole genome shotgun (WGS) entry which is preliminary data.</text>
</comment>
<dbReference type="GO" id="GO:0005524">
    <property type="term" value="F:ATP binding"/>
    <property type="evidence" value="ECO:0007669"/>
    <property type="project" value="UniProtKB-KW"/>
</dbReference>
<sequence length="201" mass="22268">KNQKMIVEALEAMSEGEAMDLKAKLESEGKTSFKVCTLGQTFTLTKDMVSISKVIKKEHQRVFTPSVIEPSFGIGRVIYCLFEHCFYTRPSKAGDEQCNVFSFPSLVAPKKCTVFPLVQNEKYEATAQLISKSLTAAGISHKIDMTGASIGKRYARTDELGVPFAITVDFDTSATIRERDSKDQIRVPVEEVASVVKEVTE</sequence>
<keyword evidence="2" id="KW-0963">Cytoplasm</keyword>
<protein>
    <recommendedName>
        <fullName evidence="8">Anticodon-binding domain-containing protein</fullName>
    </recommendedName>
</protein>